<accession>A0A1A7P2N9</accession>
<dbReference type="InterPro" id="IPR015890">
    <property type="entry name" value="Chorismate_C"/>
</dbReference>
<dbReference type="EMBL" id="JTJL01000004">
    <property type="protein sequence ID" value="OBW96095.1"/>
    <property type="molecule type" value="Genomic_DNA"/>
</dbReference>
<proteinExistence type="predicted"/>
<comment type="caution">
    <text evidence="2">The sequence shown here is derived from an EMBL/GenBank/DDBJ whole genome shotgun (WGS) entry which is preliminary data.</text>
</comment>
<gene>
    <name evidence="2" type="ORF">QS62_01275</name>
</gene>
<organism evidence="2 3">
    <name type="scientific">Gallibacterium salpingitidis</name>
    <dbReference type="NCBI Taxonomy" id="505341"/>
    <lineage>
        <taxon>Bacteria</taxon>
        <taxon>Pseudomonadati</taxon>
        <taxon>Pseudomonadota</taxon>
        <taxon>Gammaproteobacteria</taxon>
        <taxon>Pasteurellales</taxon>
        <taxon>Pasteurellaceae</taxon>
        <taxon>Gallibacterium</taxon>
    </lineage>
</organism>
<keyword evidence="3" id="KW-1185">Reference proteome</keyword>
<dbReference type="SUPFAM" id="SSF56322">
    <property type="entry name" value="ADC synthase"/>
    <property type="match status" value="1"/>
</dbReference>
<dbReference type="PRINTS" id="PR00095">
    <property type="entry name" value="ANTSNTHASEI"/>
</dbReference>
<dbReference type="NCBIfam" id="NF005486">
    <property type="entry name" value="PRK07093.1"/>
    <property type="match status" value="1"/>
</dbReference>
<evidence type="ECO:0000259" key="1">
    <source>
        <dbReference type="Pfam" id="PF00425"/>
    </source>
</evidence>
<dbReference type="InterPro" id="IPR005801">
    <property type="entry name" value="ADC_synthase"/>
</dbReference>
<dbReference type="GO" id="GO:0046820">
    <property type="term" value="F:4-amino-4-deoxychorismate synthase activity"/>
    <property type="evidence" value="ECO:0007669"/>
    <property type="project" value="TreeGrafter"/>
</dbReference>
<dbReference type="PATRIC" id="fig|505341.3.peg.254"/>
<dbReference type="Proteomes" id="UP000092649">
    <property type="component" value="Unassembled WGS sequence"/>
</dbReference>
<dbReference type="PANTHER" id="PTHR11236">
    <property type="entry name" value="AMINOBENZOATE/ANTHRANILATE SYNTHASE"/>
    <property type="match status" value="1"/>
</dbReference>
<protein>
    <submittedName>
        <fullName evidence="2">Aminobenzoate synthetase</fullName>
    </submittedName>
</protein>
<dbReference type="PANTHER" id="PTHR11236:SF50">
    <property type="entry name" value="AMINODEOXYCHORISMATE SYNTHASE COMPONENT 1"/>
    <property type="match status" value="1"/>
</dbReference>
<reference evidence="2 3" key="1">
    <citation type="submission" date="2014-11" db="EMBL/GenBank/DDBJ databases">
        <title>Pan-genome of Gallibacterium spp.</title>
        <authorList>
            <person name="Kudirkiene E."/>
            <person name="Bojesen A.M."/>
        </authorList>
    </citation>
    <scope>NUCLEOTIDE SEQUENCE [LARGE SCALE GENOMIC DNA]</scope>
    <source>
        <strain evidence="2 3">F150</strain>
    </source>
</reference>
<dbReference type="Pfam" id="PF00425">
    <property type="entry name" value="Chorismate_bind"/>
    <property type="match status" value="1"/>
</dbReference>
<sequence>MIMTAPFFFLIDFEQQQQIVIPLSAAAEQGIYFDLHGVNNVPDTFVKPKAPLSLATKAINFADYQRGFNLVQSEIQRGNSYLLNLTYPTKIETNYSLVDIFTASAAPYKLLYQDKFVCFSPECFVRIQDDKIYTYPMKGTIDASLPNAQAQLLSSQKEQWEHNTIVDLLRNDLAMVASNIQVSRFRYSELIETERGAIWQTSSEICGDLTPHWRDDPLALIKRMLPAGSISGAPKEKTVEIIQQAEQQPRGFYTGVFGYFDGNCLESAVIIRYIEQTATGMQFRSGGGITRHSTLASEYEELLAKVYIPTKKS</sequence>
<dbReference type="InterPro" id="IPR019999">
    <property type="entry name" value="Anth_synth_I-like"/>
</dbReference>
<name>A0A1A7P2N9_9PAST</name>
<evidence type="ECO:0000313" key="3">
    <source>
        <dbReference type="Proteomes" id="UP000092649"/>
    </source>
</evidence>
<dbReference type="GO" id="GO:0000162">
    <property type="term" value="P:L-tryptophan biosynthetic process"/>
    <property type="evidence" value="ECO:0007669"/>
    <property type="project" value="TreeGrafter"/>
</dbReference>
<dbReference type="AlphaFoldDB" id="A0A1A7P2N9"/>
<evidence type="ECO:0000313" key="2">
    <source>
        <dbReference type="EMBL" id="OBW96095.1"/>
    </source>
</evidence>
<dbReference type="Gene3D" id="3.60.120.10">
    <property type="entry name" value="Anthranilate synthase"/>
    <property type="match status" value="1"/>
</dbReference>
<feature type="domain" description="Chorismate-utilising enzyme C-terminal" evidence="1">
    <location>
        <begin position="62"/>
        <end position="305"/>
    </location>
</feature>